<keyword evidence="3" id="KW-1185">Reference proteome</keyword>
<dbReference type="AlphaFoldDB" id="A0AAV5T9R3"/>
<dbReference type="Proteomes" id="UP001432027">
    <property type="component" value="Unassembled WGS sequence"/>
</dbReference>
<name>A0AAV5T9R3_9BILA</name>
<evidence type="ECO:0000313" key="3">
    <source>
        <dbReference type="Proteomes" id="UP001432027"/>
    </source>
</evidence>
<feature type="signal peptide" evidence="1">
    <location>
        <begin position="1"/>
        <end position="19"/>
    </location>
</feature>
<dbReference type="EMBL" id="BTSX01000003">
    <property type="protein sequence ID" value="GMS90464.1"/>
    <property type="molecule type" value="Genomic_DNA"/>
</dbReference>
<feature type="chain" id="PRO_5043450634" evidence="1">
    <location>
        <begin position="20"/>
        <end position="175"/>
    </location>
</feature>
<sequence length="175" mass="18234">SSVLILIVSIAILLPTTAALNCPLCVTVSVTETVDFGFGNFGNRTSSRTIGDNSIACGVVLDRCGNFAKMNITDFLKLDAATLDNFKNQKFNGNEEIVGSTCMSQKDCASINAAASKSCPAGTSCCYTTEVSATTVKALLTTRSNQGQTTTSDTAIHSVSFLVGVAGLITVKMLL</sequence>
<evidence type="ECO:0000313" key="2">
    <source>
        <dbReference type="EMBL" id="GMS90464.1"/>
    </source>
</evidence>
<feature type="non-terminal residue" evidence="2">
    <location>
        <position position="1"/>
    </location>
</feature>
<accession>A0AAV5T9R3</accession>
<protein>
    <submittedName>
        <fullName evidence="2">Uncharacterized protein</fullName>
    </submittedName>
</protein>
<gene>
    <name evidence="2" type="ORF">PENTCL1PPCAC_12639</name>
</gene>
<proteinExistence type="predicted"/>
<keyword evidence="1" id="KW-0732">Signal</keyword>
<reference evidence="2" key="1">
    <citation type="submission" date="2023-10" db="EMBL/GenBank/DDBJ databases">
        <title>Genome assembly of Pristionchus species.</title>
        <authorList>
            <person name="Yoshida K."/>
            <person name="Sommer R.J."/>
        </authorList>
    </citation>
    <scope>NUCLEOTIDE SEQUENCE</scope>
    <source>
        <strain evidence="2">RS0144</strain>
    </source>
</reference>
<organism evidence="2 3">
    <name type="scientific">Pristionchus entomophagus</name>
    <dbReference type="NCBI Taxonomy" id="358040"/>
    <lineage>
        <taxon>Eukaryota</taxon>
        <taxon>Metazoa</taxon>
        <taxon>Ecdysozoa</taxon>
        <taxon>Nematoda</taxon>
        <taxon>Chromadorea</taxon>
        <taxon>Rhabditida</taxon>
        <taxon>Rhabditina</taxon>
        <taxon>Diplogasteromorpha</taxon>
        <taxon>Diplogasteroidea</taxon>
        <taxon>Neodiplogasteridae</taxon>
        <taxon>Pristionchus</taxon>
    </lineage>
</organism>
<comment type="caution">
    <text evidence="2">The sequence shown here is derived from an EMBL/GenBank/DDBJ whole genome shotgun (WGS) entry which is preliminary data.</text>
</comment>
<evidence type="ECO:0000256" key="1">
    <source>
        <dbReference type="SAM" id="SignalP"/>
    </source>
</evidence>